<reference evidence="2 3" key="1">
    <citation type="submission" date="2017-06" db="EMBL/GenBank/DDBJ databases">
        <title>Neisseria chenwenguii sp. nov., isolated from the intestinal contents of Tibetan Plateau Pika in Yushu, Qinghai Province, China.</title>
        <authorList>
            <person name="Zhang G."/>
        </authorList>
    </citation>
    <scope>NUCLEOTIDE SEQUENCE [LARGE SCALE GENOMIC DNA]</scope>
    <source>
        <strain evidence="2 3">10023</strain>
    </source>
</reference>
<evidence type="ECO:0000313" key="3">
    <source>
        <dbReference type="Proteomes" id="UP000198238"/>
    </source>
</evidence>
<name>A0A220RZI2_9NEIS</name>
<dbReference type="KEGG" id="nei:BG910_01515"/>
<keyword evidence="1" id="KW-0812">Transmembrane</keyword>
<organism evidence="2 3">
    <name type="scientific">Neisseria chenwenguii</name>
    <dbReference type="NCBI Taxonomy" id="1853278"/>
    <lineage>
        <taxon>Bacteria</taxon>
        <taxon>Pseudomonadati</taxon>
        <taxon>Pseudomonadota</taxon>
        <taxon>Betaproteobacteria</taxon>
        <taxon>Neisseriales</taxon>
        <taxon>Neisseriaceae</taxon>
        <taxon>Neisseria</taxon>
    </lineage>
</organism>
<protein>
    <submittedName>
        <fullName evidence="2">Uncharacterized protein</fullName>
    </submittedName>
</protein>
<proteinExistence type="predicted"/>
<keyword evidence="1" id="KW-0472">Membrane</keyword>
<evidence type="ECO:0000313" key="2">
    <source>
        <dbReference type="EMBL" id="ASK26597.1"/>
    </source>
</evidence>
<feature type="transmembrane region" description="Helical" evidence="1">
    <location>
        <begin position="12"/>
        <end position="28"/>
    </location>
</feature>
<accession>A0A220RZI2</accession>
<evidence type="ECO:0000256" key="1">
    <source>
        <dbReference type="SAM" id="Phobius"/>
    </source>
</evidence>
<feature type="transmembrane region" description="Helical" evidence="1">
    <location>
        <begin position="34"/>
        <end position="54"/>
    </location>
</feature>
<dbReference type="EMBL" id="CP022278">
    <property type="protein sequence ID" value="ASK26597.1"/>
    <property type="molecule type" value="Genomic_DNA"/>
</dbReference>
<keyword evidence="1" id="KW-1133">Transmembrane helix</keyword>
<keyword evidence="3" id="KW-1185">Reference proteome</keyword>
<dbReference type="AlphaFoldDB" id="A0A220RZI2"/>
<gene>
    <name evidence="2" type="ORF">BG910_01515</name>
</gene>
<sequence length="64" mass="7248">MIGRYPPFKVWLMWLAAAGALCVLHEIFPTLAKGIAAVVGIVYLVYALFIWAAADHRPDDWDRF</sequence>
<dbReference type="Proteomes" id="UP000198238">
    <property type="component" value="Chromosome"/>
</dbReference>